<evidence type="ECO:0000256" key="4">
    <source>
        <dbReference type="ARBA" id="ARBA00022741"/>
    </source>
</evidence>
<feature type="binding site" evidence="10">
    <location>
        <begin position="240"/>
        <end position="241"/>
    </location>
    <ligand>
        <name>FAD</name>
        <dbReference type="ChEBI" id="CHEBI:57692"/>
    </ligand>
</feature>
<evidence type="ECO:0000256" key="3">
    <source>
        <dbReference type="ARBA" id="ARBA00022630"/>
    </source>
</evidence>
<keyword evidence="3" id="KW-0285">Flavoprotein</keyword>
<evidence type="ECO:0000256" key="10">
    <source>
        <dbReference type="PIRSR" id="PIRSR000196-2"/>
    </source>
</evidence>
<evidence type="ECO:0000256" key="7">
    <source>
        <dbReference type="ARBA" id="ARBA00023062"/>
    </source>
</evidence>
<gene>
    <name evidence="12" type="ORF">GQ466_00225</name>
</gene>
<evidence type="ECO:0000256" key="9">
    <source>
        <dbReference type="PIRSR" id="PIRSR000196-1"/>
    </source>
</evidence>
<evidence type="ECO:0000313" key="13">
    <source>
        <dbReference type="Proteomes" id="UP000431901"/>
    </source>
</evidence>
<accession>A0A6I4W2B9</accession>
<dbReference type="InterPro" id="IPR008219">
    <property type="entry name" value="PRODH_bac_arc"/>
</dbReference>
<dbReference type="PANTHER" id="PTHR13914:SF0">
    <property type="entry name" value="PROLINE DEHYDROGENASE 1, MITOCHONDRIAL"/>
    <property type="match status" value="1"/>
</dbReference>
<feature type="binding site" evidence="10">
    <location>
        <position position="177"/>
    </location>
    <ligand>
        <name>FAD</name>
        <dbReference type="ChEBI" id="CHEBI:57692"/>
    </ligand>
</feature>
<dbReference type="InterPro" id="IPR015659">
    <property type="entry name" value="Proline_oxidase"/>
</dbReference>
<dbReference type="InterPro" id="IPR029041">
    <property type="entry name" value="FAD-linked_oxidoreductase-like"/>
</dbReference>
<dbReference type="Proteomes" id="UP000431901">
    <property type="component" value="Unassembled WGS sequence"/>
</dbReference>
<evidence type="ECO:0000256" key="6">
    <source>
        <dbReference type="ARBA" id="ARBA00023002"/>
    </source>
</evidence>
<feature type="domain" description="Proline dehydrogenase" evidence="11">
    <location>
        <begin position="68"/>
        <end position="313"/>
    </location>
</feature>
<evidence type="ECO:0000259" key="11">
    <source>
        <dbReference type="Pfam" id="PF01619"/>
    </source>
</evidence>
<evidence type="ECO:0000313" key="12">
    <source>
        <dbReference type="EMBL" id="MXQ62456.1"/>
    </source>
</evidence>
<dbReference type="InterPro" id="IPR002872">
    <property type="entry name" value="Proline_DH_dom"/>
</dbReference>
<reference evidence="12 13" key="1">
    <citation type="submission" date="2019-12" db="EMBL/GenBank/DDBJ databases">
        <title>Nocardia macrotermitis sp. nov. and Nocardia aurantia sp. nov., isolated from the gut of the fungus growing-termite Macrotermes natalensis.</title>
        <authorList>
            <person name="Christine B."/>
            <person name="Rene B."/>
        </authorList>
    </citation>
    <scope>NUCLEOTIDE SEQUENCE [LARGE SCALE GENOMIC DNA]</scope>
    <source>
        <strain evidence="12 13">DSM 102126</strain>
    </source>
</reference>
<comment type="caution">
    <text evidence="12">The sequence shown here is derived from an EMBL/GenBank/DDBJ whole genome shotgun (WGS) entry which is preliminary data.</text>
</comment>
<keyword evidence="7" id="KW-0642">Proline metabolism</keyword>
<feature type="binding site" evidence="9">
    <location>
        <position position="302"/>
    </location>
    <ligand>
        <name>substrate</name>
    </ligand>
</feature>
<evidence type="ECO:0000256" key="1">
    <source>
        <dbReference type="ARBA" id="ARBA00004739"/>
    </source>
</evidence>
<proteinExistence type="predicted"/>
<dbReference type="GO" id="GO:0010133">
    <property type="term" value="P:L-proline catabolic process to L-glutamate"/>
    <property type="evidence" value="ECO:0007669"/>
    <property type="project" value="UniProtKB-UniPathway"/>
</dbReference>
<dbReference type="PIRSF" id="PIRSF000196">
    <property type="entry name" value="Pro_dehydrog"/>
    <property type="match status" value="1"/>
</dbReference>
<feature type="binding site" evidence="9">
    <location>
        <position position="303"/>
    </location>
    <ligand>
        <name>substrate</name>
    </ligand>
</feature>
<name>A0A6I4W2B9_9ACTN</name>
<dbReference type="EC" id="1.5.5.2" evidence="2"/>
<dbReference type="UniPathway" id="UPA00261">
    <property type="reaction ID" value="UER00373"/>
</dbReference>
<feature type="binding site" evidence="9">
    <location>
        <position position="114"/>
    </location>
    <ligand>
        <name>substrate</name>
    </ligand>
</feature>
<dbReference type="PANTHER" id="PTHR13914">
    <property type="entry name" value="PROLINE OXIDASE"/>
    <property type="match status" value="1"/>
</dbReference>
<dbReference type="EMBL" id="WUTW01000001">
    <property type="protein sequence ID" value="MXQ62456.1"/>
    <property type="molecule type" value="Genomic_DNA"/>
</dbReference>
<dbReference type="SUPFAM" id="SSF51730">
    <property type="entry name" value="FAD-linked oxidoreductase"/>
    <property type="match status" value="1"/>
</dbReference>
<dbReference type="GO" id="GO:0004657">
    <property type="term" value="F:proline dehydrogenase activity"/>
    <property type="evidence" value="ECO:0007669"/>
    <property type="project" value="UniProtKB-EC"/>
</dbReference>
<dbReference type="Gene3D" id="3.20.20.220">
    <property type="match status" value="1"/>
</dbReference>
<keyword evidence="4 10" id="KW-0547">Nucleotide-binding</keyword>
<dbReference type="OrthoDB" id="9773461at2"/>
<organism evidence="12 13">
    <name type="scientific">Actinomadura rayongensis</name>
    <dbReference type="NCBI Taxonomy" id="1429076"/>
    <lineage>
        <taxon>Bacteria</taxon>
        <taxon>Bacillati</taxon>
        <taxon>Actinomycetota</taxon>
        <taxon>Actinomycetes</taxon>
        <taxon>Streptosporangiales</taxon>
        <taxon>Thermomonosporaceae</taxon>
        <taxon>Actinomadura</taxon>
    </lineage>
</organism>
<protein>
    <recommendedName>
        <fullName evidence="2">proline dehydrogenase</fullName>
        <ecNumber evidence="2">1.5.5.2</ecNumber>
    </recommendedName>
</protein>
<comment type="cofactor">
    <cofactor evidence="10">
        <name>FAD</name>
        <dbReference type="ChEBI" id="CHEBI:57692"/>
    </cofactor>
    <text evidence="10">Binds 1 FAD per subunit.</text>
</comment>
<feature type="binding site" evidence="10">
    <location>
        <position position="149"/>
    </location>
    <ligand>
        <name>FAD</name>
        <dbReference type="ChEBI" id="CHEBI:57692"/>
    </ligand>
</feature>
<keyword evidence="6" id="KW-0560">Oxidoreductase</keyword>
<feature type="binding site" evidence="10">
    <location>
        <begin position="201"/>
        <end position="203"/>
    </location>
    <ligand>
        <name>FAD</name>
        <dbReference type="ChEBI" id="CHEBI:57692"/>
    </ligand>
</feature>
<evidence type="ECO:0000256" key="8">
    <source>
        <dbReference type="ARBA" id="ARBA00048779"/>
    </source>
</evidence>
<dbReference type="AlphaFoldDB" id="A0A6I4W2B9"/>
<comment type="catalytic activity">
    <reaction evidence="8">
        <text>L-proline + a quinone = (S)-1-pyrroline-5-carboxylate + a quinol + H(+)</text>
        <dbReference type="Rhea" id="RHEA:23784"/>
        <dbReference type="ChEBI" id="CHEBI:15378"/>
        <dbReference type="ChEBI" id="CHEBI:17388"/>
        <dbReference type="ChEBI" id="CHEBI:24646"/>
        <dbReference type="ChEBI" id="CHEBI:60039"/>
        <dbReference type="ChEBI" id="CHEBI:132124"/>
        <dbReference type="EC" id="1.5.5.2"/>
    </reaction>
</comment>
<evidence type="ECO:0000256" key="5">
    <source>
        <dbReference type="ARBA" id="ARBA00022827"/>
    </source>
</evidence>
<dbReference type="GO" id="GO:0000166">
    <property type="term" value="F:nucleotide binding"/>
    <property type="evidence" value="ECO:0007669"/>
    <property type="project" value="UniProtKB-KW"/>
</dbReference>
<comment type="pathway">
    <text evidence="1">Amino-acid degradation; L-proline degradation into L-glutamate; L-glutamate from L-proline: step 1/2.</text>
</comment>
<keyword evidence="5 10" id="KW-0274">FAD</keyword>
<evidence type="ECO:0000256" key="2">
    <source>
        <dbReference type="ARBA" id="ARBA00012695"/>
    </source>
</evidence>
<dbReference type="Pfam" id="PF01619">
    <property type="entry name" value="Pro_dh"/>
    <property type="match status" value="1"/>
</dbReference>
<sequence length="322" mass="35283">MPGEKAGRVRPTGGGAVLRQALQAVSTSPRAQALVERAPLTRDVVHRFIAGETMDEALDVTEGIVGSGRLVSLDVLGEDVRDAEQAGRTVAYYEALLARLAEAKLADRAEVSLKLTAVGQALDPDTALENARRVCAAARAAGTSVTIDMEDHTTVESTLDSVRELRRDFPDTGLVVQAYLRRAEEFSAEMAYAGSRVRLCKGAYGAPESVAFTRRDDVDKSYVRCLKALMAGQGYPMVATHDPRLIDIAGALAVLNERGTDTFEYQMLYGIRPQEQKRIAETGARMRVYVAYGTEWYGYFLRRLAERPANLAFFVRSVVTRD</sequence>
<keyword evidence="13" id="KW-1185">Reference proteome</keyword>